<evidence type="ECO:0008006" key="4">
    <source>
        <dbReference type="Google" id="ProtNLM"/>
    </source>
</evidence>
<dbReference type="AlphaFoldDB" id="A0AAV8XAQ2"/>
<sequence length="272" mass="31404">MTWWSTTQRKITTPKKEQENNPITNNFKYFDYILSHLIFLITFYFFFLQAIMACDSSMTVVSAHVAVARTTSNACFGNDLIFARVLKVGCHQLQSQGFQKYPSFTFLLRVVEEKDLLRIDPRECNRIAQPKRFVILTNKHLKMFIQFTAIFFIINKRLIRITVIIMYNNNLFIRKNEFGTIEKVDELKAWKIALKLREVTPKIKVCSLHFKKEDYILPGCSMETLTLNLRIVRIAPSAAILDLAAFFSTAHISRSNNPTAVPVSLDSSGFTL</sequence>
<evidence type="ECO:0000313" key="2">
    <source>
        <dbReference type="EMBL" id="KAJ8935717.1"/>
    </source>
</evidence>
<keyword evidence="1" id="KW-1133">Transmembrane helix</keyword>
<dbReference type="Proteomes" id="UP001162162">
    <property type="component" value="Unassembled WGS sequence"/>
</dbReference>
<evidence type="ECO:0000313" key="3">
    <source>
        <dbReference type="Proteomes" id="UP001162162"/>
    </source>
</evidence>
<organism evidence="2 3">
    <name type="scientific">Aromia moschata</name>
    <dbReference type="NCBI Taxonomy" id="1265417"/>
    <lineage>
        <taxon>Eukaryota</taxon>
        <taxon>Metazoa</taxon>
        <taxon>Ecdysozoa</taxon>
        <taxon>Arthropoda</taxon>
        <taxon>Hexapoda</taxon>
        <taxon>Insecta</taxon>
        <taxon>Pterygota</taxon>
        <taxon>Neoptera</taxon>
        <taxon>Endopterygota</taxon>
        <taxon>Coleoptera</taxon>
        <taxon>Polyphaga</taxon>
        <taxon>Cucujiformia</taxon>
        <taxon>Chrysomeloidea</taxon>
        <taxon>Cerambycidae</taxon>
        <taxon>Cerambycinae</taxon>
        <taxon>Callichromatini</taxon>
        <taxon>Aromia</taxon>
    </lineage>
</organism>
<name>A0AAV8XAQ2_9CUCU</name>
<keyword evidence="3" id="KW-1185">Reference proteome</keyword>
<keyword evidence="1" id="KW-0472">Membrane</keyword>
<comment type="caution">
    <text evidence="2">The sequence shown here is derived from an EMBL/GenBank/DDBJ whole genome shotgun (WGS) entry which is preliminary data.</text>
</comment>
<evidence type="ECO:0000256" key="1">
    <source>
        <dbReference type="SAM" id="Phobius"/>
    </source>
</evidence>
<protein>
    <recommendedName>
        <fullName evidence="4">THAP-type domain-containing protein</fullName>
    </recommendedName>
</protein>
<proteinExistence type="predicted"/>
<reference evidence="2" key="1">
    <citation type="journal article" date="2023" name="Insect Mol. Biol.">
        <title>Genome sequencing provides insights into the evolution of gene families encoding plant cell wall-degrading enzymes in longhorned beetles.</title>
        <authorList>
            <person name="Shin N.R."/>
            <person name="Okamura Y."/>
            <person name="Kirsch R."/>
            <person name="Pauchet Y."/>
        </authorList>
    </citation>
    <scope>NUCLEOTIDE SEQUENCE</scope>
    <source>
        <strain evidence="2">AMC_N1</strain>
    </source>
</reference>
<keyword evidence="1" id="KW-0812">Transmembrane</keyword>
<feature type="transmembrane region" description="Helical" evidence="1">
    <location>
        <begin position="29"/>
        <end position="48"/>
    </location>
</feature>
<gene>
    <name evidence="2" type="ORF">NQ318_012555</name>
</gene>
<dbReference type="EMBL" id="JAPWTK010000845">
    <property type="protein sequence ID" value="KAJ8935717.1"/>
    <property type="molecule type" value="Genomic_DNA"/>
</dbReference>
<accession>A0AAV8XAQ2</accession>